<evidence type="ECO:0000313" key="1">
    <source>
        <dbReference type="EMBL" id="MDA0140264.1"/>
    </source>
</evidence>
<accession>A0ABT4RNY5</accession>
<gene>
    <name evidence="1" type="ORF">OJ962_22385</name>
</gene>
<evidence type="ECO:0000313" key="2">
    <source>
        <dbReference type="Proteomes" id="UP001147700"/>
    </source>
</evidence>
<protein>
    <recommendedName>
        <fullName evidence="3">WxL domain-containing protein</fullName>
    </recommendedName>
</protein>
<organism evidence="1 2">
    <name type="scientific">Solirubrobacter deserti</name>
    <dbReference type="NCBI Taxonomy" id="2282478"/>
    <lineage>
        <taxon>Bacteria</taxon>
        <taxon>Bacillati</taxon>
        <taxon>Actinomycetota</taxon>
        <taxon>Thermoleophilia</taxon>
        <taxon>Solirubrobacterales</taxon>
        <taxon>Solirubrobacteraceae</taxon>
        <taxon>Solirubrobacter</taxon>
    </lineage>
</organism>
<dbReference type="Proteomes" id="UP001147700">
    <property type="component" value="Unassembled WGS sequence"/>
</dbReference>
<evidence type="ECO:0008006" key="3">
    <source>
        <dbReference type="Google" id="ProtNLM"/>
    </source>
</evidence>
<reference evidence="1" key="1">
    <citation type="submission" date="2022-10" db="EMBL/GenBank/DDBJ databases">
        <title>The WGS of Solirubrobacter sp. CPCC 204708.</title>
        <authorList>
            <person name="Jiang Z."/>
        </authorList>
    </citation>
    <scope>NUCLEOTIDE SEQUENCE</scope>
    <source>
        <strain evidence="1">CPCC 204708</strain>
    </source>
</reference>
<name>A0ABT4RNY5_9ACTN</name>
<proteinExistence type="predicted"/>
<dbReference type="RefSeq" id="WP_270006610.1">
    <property type="nucleotide sequence ID" value="NZ_JAPCID010000036.1"/>
</dbReference>
<sequence length="215" mass="21724">MTIAAPVEGQTIAQNAVVNASYTCAGDGVVSCEGPVANGAPIPTNQVGPQYFTVIARNASGVAQAIGTARYTVDGPIVSPTLHLDLSPPTPFGAFVPGVAKDYTSTTVAAIFSTADDTTLTVADASTTNVGRMVNGTHVLTQPVQVGAVKGATTTPPPSFAALGGTAAPTQLLTYDSAVRDAATITFKQSVSETDALRTGTYSKTLTFTLSTTAP</sequence>
<comment type="caution">
    <text evidence="1">The sequence shown here is derived from an EMBL/GenBank/DDBJ whole genome shotgun (WGS) entry which is preliminary data.</text>
</comment>
<dbReference type="EMBL" id="JAPCID010000036">
    <property type="protein sequence ID" value="MDA0140264.1"/>
    <property type="molecule type" value="Genomic_DNA"/>
</dbReference>
<keyword evidence="2" id="KW-1185">Reference proteome</keyword>